<keyword evidence="1" id="KW-1133">Transmembrane helix</keyword>
<reference evidence="2 3" key="1">
    <citation type="submission" date="2018-08" db="EMBL/GenBank/DDBJ databases">
        <title>Draft genome sequences of two Aspergillus turcosus clinical strains isolated from bronchoalveolar lavage fluid: one azole-susceptible and the other azole-resistant.</title>
        <authorList>
            <person name="Parent-Michaud M."/>
            <person name="Dufresne P.J."/>
            <person name="Fournier E."/>
            <person name="Martineau C."/>
            <person name="Moreira S."/>
            <person name="Perkins V."/>
            <person name="De Repentigny L."/>
            <person name="Dufresne S.F."/>
        </authorList>
    </citation>
    <scope>NUCLEOTIDE SEQUENCE [LARGE SCALE GENOMIC DNA]</scope>
    <source>
        <strain evidence="2">HMR AF 1038</strain>
    </source>
</reference>
<gene>
    <name evidence="2" type="ORF">CFD26_107601</name>
</gene>
<dbReference type="OrthoDB" id="5054768at2759"/>
<feature type="transmembrane region" description="Helical" evidence="1">
    <location>
        <begin position="178"/>
        <end position="203"/>
    </location>
</feature>
<dbReference type="AlphaFoldDB" id="A0A229XK49"/>
<feature type="transmembrane region" description="Helical" evidence="1">
    <location>
        <begin position="75"/>
        <end position="99"/>
    </location>
</feature>
<feature type="transmembrane region" description="Helical" evidence="1">
    <location>
        <begin position="148"/>
        <end position="166"/>
    </location>
</feature>
<feature type="transmembrane region" description="Helical" evidence="1">
    <location>
        <begin position="20"/>
        <end position="38"/>
    </location>
</feature>
<comment type="caution">
    <text evidence="2">The sequence shown here is derived from an EMBL/GenBank/DDBJ whole genome shotgun (WGS) entry which is preliminary data.</text>
</comment>
<protein>
    <submittedName>
        <fullName evidence="2">Uncharacterized protein</fullName>
    </submittedName>
</protein>
<keyword evidence="1" id="KW-0812">Transmembrane</keyword>
<evidence type="ECO:0000256" key="1">
    <source>
        <dbReference type="SAM" id="Phobius"/>
    </source>
</evidence>
<feature type="transmembrane region" description="Helical" evidence="1">
    <location>
        <begin position="119"/>
        <end position="136"/>
    </location>
</feature>
<organism evidence="2 3">
    <name type="scientific">Aspergillus turcosus</name>
    <dbReference type="NCBI Taxonomy" id="1245748"/>
    <lineage>
        <taxon>Eukaryota</taxon>
        <taxon>Fungi</taxon>
        <taxon>Dikarya</taxon>
        <taxon>Ascomycota</taxon>
        <taxon>Pezizomycotina</taxon>
        <taxon>Eurotiomycetes</taxon>
        <taxon>Eurotiomycetidae</taxon>
        <taxon>Eurotiales</taxon>
        <taxon>Aspergillaceae</taxon>
        <taxon>Aspergillus</taxon>
        <taxon>Aspergillus subgen. Fumigati</taxon>
    </lineage>
</organism>
<evidence type="ECO:0000313" key="3">
    <source>
        <dbReference type="Proteomes" id="UP000215289"/>
    </source>
</evidence>
<keyword evidence="1" id="KW-0472">Membrane</keyword>
<dbReference type="EMBL" id="NIDN02000044">
    <property type="protein sequence ID" value="RLL98844.1"/>
    <property type="molecule type" value="Genomic_DNA"/>
</dbReference>
<keyword evidence="3" id="KW-1185">Reference proteome</keyword>
<accession>A0A229XK49</accession>
<dbReference type="Proteomes" id="UP000215289">
    <property type="component" value="Unassembled WGS sequence"/>
</dbReference>
<evidence type="ECO:0000313" key="2">
    <source>
        <dbReference type="EMBL" id="RLL98844.1"/>
    </source>
</evidence>
<name>A0A229XK49_9EURO</name>
<proteinExistence type="predicted"/>
<sequence>MLSLLAGDRAGLRYGTKRTVVFGGAWWNCWMLIISLLVNGREDVNDCLKLASMGGMLALGNLPQLLSSVHMRPTVAMALVTISGGSFNSLAAIQGICLYIVYRSFSKDQNSLKNRQKDFLGAGLGWIGLILLNAIPKFMNNAPLHTCWNLFVFGGIAIHWGLYIIWECRFARDALFPAILWDDILLSASVVFGCSHLALSFMFSTPSNGI</sequence>